<proteinExistence type="predicted"/>
<name>A0AAD5TES9_9FUNG</name>
<comment type="caution">
    <text evidence="2">The sequence shown here is derived from an EMBL/GenBank/DDBJ whole genome shotgun (WGS) entry which is preliminary data.</text>
</comment>
<dbReference type="Gene3D" id="1.20.5.500">
    <property type="entry name" value="Single helix bin"/>
    <property type="match status" value="1"/>
</dbReference>
<sequence>MSSLLLRTTRIALTTPLRAAPIRAMSIRAAGGKFAEREKGEEDRYTWEHEKEQIKALRAQLAAKEAAAKKKLDSKEVHDPEFHETLIEIKAVPNATHAGSSDSFSKREAAAENRFIREQEAKSRKH</sequence>
<reference evidence="2" key="1">
    <citation type="submission" date="2020-05" db="EMBL/GenBank/DDBJ databases">
        <title>Phylogenomic resolution of chytrid fungi.</title>
        <authorList>
            <person name="Stajich J.E."/>
            <person name="Amses K."/>
            <person name="Simmons R."/>
            <person name="Seto K."/>
            <person name="Myers J."/>
            <person name="Bonds A."/>
            <person name="Quandt C.A."/>
            <person name="Barry K."/>
            <person name="Liu P."/>
            <person name="Grigoriev I."/>
            <person name="Longcore J.E."/>
            <person name="James T.Y."/>
        </authorList>
    </citation>
    <scope>NUCLEOTIDE SEQUENCE</scope>
    <source>
        <strain evidence="2">JEL0379</strain>
    </source>
</reference>
<evidence type="ECO:0000313" key="3">
    <source>
        <dbReference type="Proteomes" id="UP001212152"/>
    </source>
</evidence>
<evidence type="ECO:0008006" key="4">
    <source>
        <dbReference type="Google" id="ProtNLM"/>
    </source>
</evidence>
<gene>
    <name evidence="2" type="ORF">HDU87_008808</name>
</gene>
<accession>A0AAD5TES9</accession>
<feature type="compositionally biased region" description="Basic and acidic residues" evidence="1">
    <location>
        <begin position="104"/>
        <end position="126"/>
    </location>
</feature>
<evidence type="ECO:0000313" key="2">
    <source>
        <dbReference type="EMBL" id="KAJ3170414.1"/>
    </source>
</evidence>
<organism evidence="2 3">
    <name type="scientific">Geranomyces variabilis</name>
    <dbReference type="NCBI Taxonomy" id="109894"/>
    <lineage>
        <taxon>Eukaryota</taxon>
        <taxon>Fungi</taxon>
        <taxon>Fungi incertae sedis</taxon>
        <taxon>Chytridiomycota</taxon>
        <taxon>Chytridiomycota incertae sedis</taxon>
        <taxon>Chytridiomycetes</taxon>
        <taxon>Spizellomycetales</taxon>
        <taxon>Powellomycetaceae</taxon>
        <taxon>Geranomyces</taxon>
    </lineage>
</organism>
<dbReference type="AlphaFoldDB" id="A0AAD5TES9"/>
<protein>
    <recommendedName>
        <fullName evidence="4">Mitochondrial ATPase inhibitor</fullName>
    </recommendedName>
</protein>
<dbReference type="Proteomes" id="UP001212152">
    <property type="component" value="Unassembled WGS sequence"/>
</dbReference>
<evidence type="ECO:0000256" key="1">
    <source>
        <dbReference type="SAM" id="MobiDB-lite"/>
    </source>
</evidence>
<dbReference type="EMBL" id="JADGJQ010000097">
    <property type="protein sequence ID" value="KAJ3170414.1"/>
    <property type="molecule type" value="Genomic_DNA"/>
</dbReference>
<keyword evidence="3" id="KW-1185">Reference proteome</keyword>
<dbReference type="SUPFAM" id="SSF64602">
    <property type="entry name" value="F1 ATPase inhibitor, IF1, C-terminal domain"/>
    <property type="match status" value="1"/>
</dbReference>
<feature type="region of interest" description="Disordered" evidence="1">
    <location>
        <begin position="92"/>
        <end position="126"/>
    </location>
</feature>